<comment type="caution">
    <text evidence="1">The sequence shown here is derived from an EMBL/GenBank/DDBJ whole genome shotgun (WGS) entry which is preliminary data.</text>
</comment>
<accession>A0A3L6RQC4</accession>
<keyword evidence="2" id="KW-1185">Reference proteome</keyword>
<dbReference type="EMBL" id="PQIB02000007">
    <property type="protein sequence ID" value="RLN08001.1"/>
    <property type="molecule type" value="Genomic_DNA"/>
</dbReference>
<evidence type="ECO:0000313" key="2">
    <source>
        <dbReference type="Proteomes" id="UP000275267"/>
    </source>
</evidence>
<name>A0A3L6RQC4_PANMI</name>
<protein>
    <submittedName>
        <fullName evidence="1">Uncharacterized protein</fullName>
    </submittedName>
</protein>
<proteinExistence type="predicted"/>
<sequence length="62" mass="6930">MEAAGWVTSWSPCKSQSNGSYSYSYSYRQSELNLHPHASHGPQHNLKFSAHREEFSISASGL</sequence>
<dbReference type="AlphaFoldDB" id="A0A3L6RQC4"/>
<evidence type="ECO:0000313" key="1">
    <source>
        <dbReference type="EMBL" id="RLN08001.1"/>
    </source>
</evidence>
<organism evidence="1 2">
    <name type="scientific">Panicum miliaceum</name>
    <name type="common">Proso millet</name>
    <name type="synonym">Broomcorn millet</name>
    <dbReference type="NCBI Taxonomy" id="4540"/>
    <lineage>
        <taxon>Eukaryota</taxon>
        <taxon>Viridiplantae</taxon>
        <taxon>Streptophyta</taxon>
        <taxon>Embryophyta</taxon>
        <taxon>Tracheophyta</taxon>
        <taxon>Spermatophyta</taxon>
        <taxon>Magnoliopsida</taxon>
        <taxon>Liliopsida</taxon>
        <taxon>Poales</taxon>
        <taxon>Poaceae</taxon>
        <taxon>PACMAD clade</taxon>
        <taxon>Panicoideae</taxon>
        <taxon>Panicodae</taxon>
        <taxon>Paniceae</taxon>
        <taxon>Panicinae</taxon>
        <taxon>Panicum</taxon>
        <taxon>Panicum sect. Panicum</taxon>
    </lineage>
</organism>
<reference evidence="2" key="1">
    <citation type="journal article" date="2019" name="Nat. Commun.">
        <title>The genome of broomcorn millet.</title>
        <authorList>
            <person name="Zou C."/>
            <person name="Miki D."/>
            <person name="Li D."/>
            <person name="Tang Q."/>
            <person name="Xiao L."/>
            <person name="Rajput S."/>
            <person name="Deng P."/>
            <person name="Jia W."/>
            <person name="Huang R."/>
            <person name="Zhang M."/>
            <person name="Sun Y."/>
            <person name="Hu J."/>
            <person name="Fu X."/>
            <person name="Schnable P.S."/>
            <person name="Li F."/>
            <person name="Zhang H."/>
            <person name="Feng B."/>
            <person name="Zhu X."/>
            <person name="Liu R."/>
            <person name="Schnable J.C."/>
            <person name="Zhu J.-K."/>
            <person name="Zhang H."/>
        </authorList>
    </citation>
    <scope>NUCLEOTIDE SEQUENCE [LARGE SCALE GENOMIC DNA]</scope>
</reference>
<gene>
    <name evidence="1" type="ORF">C2845_PM11G02570</name>
</gene>
<dbReference type="Proteomes" id="UP000275267">
    <property type="component" value="Unassembled WGS sequence"/>
</dbReference>